<dbReference type="Pfam" id="PF00903">
    <property type="entry name" value="Glyoxalase"/>
    <property type="match status" value="1"/>
</dbReference>
<dbReference type="EMBL" id="QMFB01000052">
    <property type="protein sequence ID" value="RAV09194.1"/>
    <property type="molecule type" value="Genomic_DNA"/>
</dbReference>
<dbReference type="CDD" id="cd06587">
    <property type="entry name" value="VOC"/>
    <property type="match status" value="1"/>
</dbReference>
<dbReference type="InterPro" id="IPR004360">
    <property type="entry name" value="Glyas_Fos-R_dOase_dom"/>
</dbReference>
<dbReference type="SUPFAM" id="SSF54593">
    <property type="entry name" value="Glyoxalase/Bleomycin resistance protein/Dihydroxybiphenyl dioxygenase"/>
    <property type="match status" value="1"/>
</dbReference>
<sequence>MTRMAISSKYGSLMGNFAVSRYRGSKMIKALYETHLQVSNLDEAIKFYEMLGLPLLSRSGNRIAFMMIGPKGKHQELGLWQMKEGEQISRRHFAFEVELEDLLTAKEWLNKKGIQTIEAFGRSDAEPIVHPSGPLASVYFNDPDGNELEFASRISGNPMKLDFMPTLNEWKALHADS</sequence>
<gene>
    <name evidence="2" type="ORF">DQG23_39890</name>
</gene>
<dbReference type="InterPro" id="IPR029068">
    <property type="entry name" value="Glyas_Bleomycin-R_OHBP_Dase"/>
</dbReference>
<feature type="domain" description="VOC" evidence="1">
    <location>
        <begin position="29"/>
        <end position="153"/>
    </location>
</feature>
<name>A0A329LMR8_9BACL</name>
<reference evidence="2 3" key="1">
    <citation type="journal article" date="2009" name="Int. J. Syst. Evol. Microbiol.">
        <title>Paenibacillus contaminans sp. nov., isolated from a contaminated laboratory plate.</title>
        <authorList>
            <person name="Chou J.H."/>
            <person name="Lee J.H."/>
            <person name="Lin M.C."/>
            <person name="Chang P.S."/>
            <person name="Arun A.B."/>
            <person name="Young C.C."/>
            <person name="Chen W.M."/>
        </authorList>
    </citation>
    <scope>NUCLEOTIDE SEQUENCE [LARGE SCALE GENOMIC DNA]</scope>
    <source>
        <strain evidence="2 3">CKOBP-6</strain>
    </source>
</reference>
<dbReference type="AlphaFoldDB" id="A0A329LMR8"/>
<accession>A0A329LMR8</accession>
<dbReference type="Proteomes" id="UP000250369">
    <property type="component" value="Unassembled WGS sequence"/>
</dbReference>
<evidence type="ECO:0000259" key="1">
    <source>
        <dbReference type="PROSITE" id="PS51819"/>
    </source>
</evidence>
<dbReference type="PROSITE" id="PS51819">
    <property type="entry name" value="VOC"/>
    <property type="match status" value="1"/>
</dbReference>
<organism evidence="2 3">
    <name type="scientific">Paenibacillus contaminans</name>
    <dbReference type="NCBI Taxonomy" id="450362"/>
    <lineage>
        <taxon>Bacteria</taxon>
        <taxon>Bacillati</taxon>
        <taxon>Bacillota</taxon>
        <taxon>Bacilli</taxon>
        <taxon>Bacillales</taxon>
        <taxon>Paenibacillaceae</taxon>
        <taxon>Paenibacillus</taxon>
    </lineage>
</organism>
<protein>
    <submittedName>
        <fullName evidence="2">VOC family protein</fullName>
    </submittedName>
</protein>
<dbReference type="Gene3D" id="3.10.180.10">
    <property type="entry name" value="2,3-Dihydroxybiphenyl 1,2-Dioxygenase, domain 1"/>
    <property type="match status" value="1"/>
</dbReference>
<proteinExistence type="predicted"/>
<dbReference type="InterPro" id="IPR037523">
    <property type="entry name" value="VOC_core"/>
</dbReference>
<evidence type="ECO:0000313" key="3">
    <source>
        <dbReference type="Proteomes" id="UP000250369"/>
    </source>
</evidence>
<keyword evidence="3" id="KW-1185">Reference proteome</keyword>
<evidence type="ECO:0000313" key="2">
    <source>
        <dbReference type="EMBL" id="RAV09194.1"/>
    </source>
</evidence>
<comment type="caution">
    <text evidence="2">The sequence shown here is derived from an EMBL/GenBank/DDBJ whole genome shotgun (WGS) entry which is preliminary data.</text>
</comment>